<accession>A0ABV1P0D1</accession>
<sequence length="153" mass="15771">MLEALLVALGHAIVYALAAGVLLVVAYYVLDLVTPGHLGSHLRGIDETGAESVHAASRSAGLVTASWLVSNALVLFTAIWTNGETSLGWALVWTLCFGLLGVALNAVMFFVVEALTPGDLRTIVCEPGPVRPLAYVAAASAISVALIVCASIA</sequence>
<evidence type="ECO:0000256" key="3">
    <source>
        <dbReference type="ARBA" id="ARBA00022475"/>
    </source>
</evidence>
<dbReference type="EMBL" id="JBEGDP010000014">
    <property type="protein sequence ID" value="MEQ7848216.1"/>
    <property type="molecule type" value="Genomic_DNA"/>
</dbReference>
<feature type="transmembrane region" description="Helical" evidence="7">
    <location>
        <begin position="12"/>
        <end position="30"/>
    </location>
</feature>
<keyword evidence="3" id="KW-1003">Cell membrane</keyword>
<evidence type="ECO:0000256" key="2">
    <source>
        <dbReference type="ARBA" id="ARBA00005779"/>
    </source>
</evidence>
<keyword evidence="4 7" id="KW-0812">Transmembrane</keyword>
<feature type="transmembrane region" description="Helical" evidence="7">
    <location>
        <begin position="132"/>
        <end position="152"/>
    </location>
</feature>
<comment type="similarity">
    <text evidence="2">Belongs to the UPF0719 family.</text>
</comment>
<keyword evidence="6 7" id="KW-0472">Membrane</keyword>
<proteinExistence type="inferred from homology"/>
<feature type="transmembrane region" description="Helical" evidence="7">
    <location>
        <begin position="60"/>
        <end position="80"/>
    </location>
</feature>
<evidence type="ECO:0000256" key="4">
    <source>
        <dbReference type="ARBA" id="ARBA00022692"/>
    </source>
</evidence>
<dbReference type="Proteomes" id="UP001482520">
    <property type="component" value="Unassembled WGS sequence"/>
</dbReference>
<evidence type="ECO:0000256" key="6">
    <source>
        <dbReference type="ARBA" id="ARBA00023136"/>
    </source>
</evidence>
<organism evidence="8 9">
    <name type="scientific">Nocardioides kribbensis</name>
    <dbReference type="NCBI Taxonomy" id="305517"/>
    <lineage>
        <taxon>Bacteria</taxon>
        <taxon>Bacillati</taxon>
        <taxon>Actinomycetota</taxon>
        <taxon>Actinomycetes</taxon>
        <taxon>Propionibacteriales</taxon>
        <taxon>Nocardioidaceae</taxon>
        <taxon>Nocardioides</taxon>
    </lineage>
</organism>
<keyword evidence="5 7" id="KW-1133">Transmembrane helix</keyword>
<evidence type="ECO:0000256" key="7">
    <source>
        <dbReference type="SAM" id="Phobius"/>
    </source>
</evidence>
<dbReference type="Pfam" id="PF03994">
    <property type="entry name" value="DUF350"/>
    <property type="match status" value="1"/>
</dbReference>
<comment type="caution">
    <text evidence="8">The sequence shown here is derived from an EMBL/GenBank/DDBJ whole genome shotgun (WGS) entry which is preliminary data.</text>
</comment>
<dbReference type="RefSeq" id="WP_056863237.1">
    <property type="nucleotide sequence ID" value="NZ_BAAAMM010000008.1"/>
</dbReference>
<evidence type="ECO:0000313" key="8">
    <source>
        <dbReference type="EMBL" id="MEQ7848216.1"/>
    </source>
</evidence>
<reference evidence="8 9" key="1">
    <citation type="submission" date="2024-02" db="EMBL/GenBank/DDBJ databases">
        <title>Full genome sequence of Nocardioides kribbensis.</title>
        <authorList>
            <person name="Poletto B.L."/>
            <person name="Silva G."/>
            <person name="Galante D."/>
            <person name="Campos K.R."/>
            <person name="Santos M.B.N."/>
            <person name="Sacchi C.T."/>
        </authorList>
    </citation>
    <scope>NUCLEOTIDE SEQUENCE [LARGE SCALE GENOMIC DNA]</scope>
    <source>
        <strain evidence="8 9">O4R</strain>
    </source>
</reference>
<evidence type="ECO:0000256" key="1">
    <source>
        <dbReference type="ARBA" id="ARBA00004651"/>
    </source>
</evidence>
<protein>
    <submittedName>
        <fullName evidence="8">DUF350 domain-containing protein</fullName>
    </submittedName>
</protein>
<dbReference type="InterPro" id="IPR007140">
    <property type="entry name" value="DUF350"/>
</dbReference>
<evidence type="ECO:0000256" key="5">
    <source>
        <dbReference type="ARBA" id="ARBA00022989"/>
    </source>
</evidence>
<name>A0ABV1P0D1_9ACTN</name>
<gene>
    <name evidence="8" type="ORF">V6R90_13100</name>
</gene>
<evidence type="ECO:0000313" key="9">
    <source>
        <dbReference type="Proteomes" id="UP001482520"/>
    </source>
</evidence>
<comment type="subcellular location">
    <subcellularLocation>
        <location evidence="1">Cell membrane</location>
        <topology evidence="1">Multi-pass membrane protein</topology>
    </subcellularLocation>
</comment>
<feature type="transmembrane region" description="Helical" evidence="7">
    <location>
        <begin position="87"/>
        <end position="112"/>
    </location>
</feature>
<keyword evidence="9" id="KW-1185">Reference proteome</keyword>